<evidence type="ECO:0000313" key="3">
    <source>
        <dbReference type="EMBL" id="KAE8700305.1"/>
    </source>
</evidence>
<proteinExistence type="predicted"/>
<dbReference type="Proteomes" id="UP000436088">
    <property type="component" value="Unassembled WGS sequence"/>
</dbReference>
<comment type="caution">
    <text evidence="3">The sequence shown here is derived from an EMBL/GenBank/DDBJ whole genome shotgun (WGS) entry which is preliminary data.</text>
</comment>
<feature type="compositionally biased region" description="Basic and acidic residues" evidence="1">
    <location>
        <begin position="74"/>
        <end position="92"/>
    </location>
</feature>
<evidence type="ECO:0000256" key="2">
    <source>
        <dbReference type="SAM" id="SignalP"/>
    </source>
</evidence>
<accession>A0A6A3AAX0</accession>
<dbReference type="PANTHER" id="PTHR33476">
    <property type="entry name" value="EMB|CAB62613.1"/>
    <property type="match status" value="1"/>
</dbReference>
<keyword evidence="2" id="KW-0732">Signal</keyword>
<evidence type="ECO:0000313" key="4">
    <source>
        <dbReference type="Proteomes" id="UP000436088"/>
    </source>
</evidence>
<dbReference type="PANTHER" id="PTHR33476:SF22">
    <property type="entry name" value="PROTEIN POLAR LOCALIZATION DURING ASYMMETRIC DIVISION AND REDISTRIBUTION"/>
    <property type="match status" value="1"/>
</dbReference>
<gene>
    <name evidence="3" type="ORF">F3Y22_tig00110557pilonHSYRG00187</name>
</gene>
<feature type="chain" id="PRO_5025523848" evidence="2">
    <location>
        <begin position="21"/>
        <end position="301"/>
    </location>
</feature>
<evidence type="ECO:0000256" key="1">
    <source>
        <dbReference type="SAM" id="MobiDB-lite"/>
    </source>
</evidence>
<dbReference type="GO" id="GO:0008356">
    <property type="term" value="P:asymmetric cell division"/>
    <property type="evidence" value="ECO:0007669"/>
    <property type="project" value="InterPro"/>
</dbReference>
<keyword evidence="4" id="KW-1185">Reference proteome</keyword>
<organism evidence="3 4">
    <name type="scientific">Hibiscus syriacus</name>
    <name type="common">Rose of Sharon</name>
    <dbReference type="NCBI Taxonomy" id="106335"/>
    <lineage>
        <taxon>Eukaryota</taxon>
        <taxon>Viridiplantae</taxon>
        <taxon>Streptophyta</taxon>
        <taxon>Embryophyta</taxon>
        <taxon>Tracheophyta</taxon>
        <taxon>Spermatophyta</taxon>
        <taxon>Magnoliopsida</taxon>
        <taxon>eudicotyledons</taxon>
        <taxon>Gunneridae</taxon>
        <taxon>Pentapetalae</taxon>
        <taxon>rosids</taxon>
        <taxon>malvids</taxon>
        <taxon>Malvales</taxon>
        <taxon>Malvaceae</taxon>
        <taxon>Malvoideae</taxon>
        <taxon>Hibiscus</taxon>
    </lineage>
</organism>
<dbReference type="EMBL" id="VEPZ02001029">
    <property type="protein sequence ID" value="KAE8700305.1"/>
    <property type="molecule type" value="Genomic_DNA"/>
</dbReference>
<dbReference type="AlphaFoldDB" id="A0A6A3AAX0"/>
<feature type="region of interest" description="Disordered" evidence="1">
    <location>
        <begin position="74"/>
        <end position="105"/>
    </location>
</feature>
<feature type="signal peptide" evidence="2">
    <location>
        <begin position="1"/>
        <end position="20"/>
    </location>
</feature>
<dbReference type="InterPro" id="IPR040348">
    <property type="entry name" value="POLAR-like"/>
</dbReference>
<sequence>MPMRIVLKFKLLLLSPFSKSKPSPPLRFADVLLLQDRLLHTDGCSGPPNCSKPRRFAARLFFCFHRGKLTNKVHDDGKKEERDVAPPDHVTDGPDSSPVAESKDELQKITELRIQMESLLQTVKEGLLNKDPLVSKNSESNEGDGISSKVLFDQKCDDAPKEEDRAEGMDRLEAELEVELERLQLLLDSGKFLTNPPERTIEAQRRNGKSRPDWRCGVPPYELERKLHELLETRREQQITELQAALGIAKKELREKEREISWWKDTAHLMLEHAKKPSLVGLQYVRHAQRLRREEEEENYF</sequence>
<name>A0A6A3AAX0_HIBSY</name>
<reference evidence="3" key="1">
    <citation type="submission" date="2019-09" db="EMBL/GenBank/DDBJ databases">
        <title>Draft genome information of white flower Hibiscus syriacus.</title>
        <authorList>
            <person name="Kim Y.-M."/>
        </authorList>
    </citation>
    <scope>NUCLEOTIDE SEQUENCE [LARGE SCALE GENOMIC DNA]</scope>
    <source>
        <strain evidence="3">YM2019G1</strain>
    </source>
</reference>
<protein>
    <submittedName>
        <fullName evidence="3">Actin-binding FH2 protein isoform 1</fullName>
    </submittedName>
</protein>